<dbReference type="KEGG" id="hsc:HVS_04050"/>
<dbReference type="EMBL" id="CP025197">
    <property type="protein sequence ID" value="AUG56752.1"/>
    <property type="molecule type" value="Genomic_DNA"/>
</dbReference>
<dbReference type="Pfam" id="PF20212">
    <property type="entry name" value="DUF6572"/>
    <property type="match status" value="1"/>
</dbReference>
<accession>A0A2K9DZ33</accession>
<dbReference type="RefSeq" id="WP_101304062.1">
    <property type="nucleotide sequence ID" value="NZ_CP025197.1"/>
</dbReference>
<evidence type="ECO:0000313" key="1">
    <source>
        <dbReference type="EMBL" id="AUG56752.1"/>
    </source>
</evidence>
<dbReference type="OrthoDB" id="2229810at2"/>
<sequence>MSVVDINKVDGIGISKDGNKLMLLITDHLDWTNEYEHIIHLQNKINAYINFLETEQYKEVYPNKQFEHYCIEIHFKYELSSNCLKFINVVNEQLKKNHITIETIVV</sequence>
<evidence type="ECO:0000313" key="4">
    <source>
        <dbReference type="Proteomes" id="UP000239720"/>
    </source>
</evidence>
<organism evidence="1 3">
    <name type="scientific">Acetivibrio saccincola</name>
    <dbReference type="NCBI Taxonomy" id="1677857"/>
    <lineage>
        <taxon>Bacteria</taxon>
        <taxon>Bacillati</taxon>
        <taxon>Bacillota</taxon>
        <taxon>Clostridia</taxon>
        <taxon>Eubacteriales</taxon>
        <taxon>Oscillospiraceae</taxon>
        <taxon>Acetivibrio</taxon>
    </lineage>
</organism>
<evidence type="ECO:0000313" key="3">
    <source>
        <dbReference type="Proteomes" id="UP000233534"/>
    </source>
</evidence>
<dbReference type="EMBL" id="NEMB01000003">
    <property type="protein sequence ID" value="PQQ68300.1"/>
    <property type="molecule type" value="Genomic_DNA"/>
</dbReference>
<gene>
    <name evidence="2" type="ORF">B9R14_08660</name>
    <name evidence="1" type="ORF">HVS_04050</name>
</gene>
<protein>
    <submittedName>
        <fullName evidence="2">Branched-chain amino acid ABC transporter substrate-binding protein</fullName>
    </submittedName>
</protein>
<dbReference type="InterPro" id="IPR046702">
    <property type="entry name" value="DUF6572"/>
</dbReference>
<dbReference type="Proteomes" id="UP000239720">
    <property type="component" value="Unassembled WGS sequence"/>
</dbReference>
<keyword evidence="3" id="KW-1185">Reference proteome</keyword>
<reference evidence="1 3" key="1">
    <citation type="submission" date="2017-12" db="EMBL/GenBank/DDBJ databases">
        <title>Complete genome sequence of Herbivorax saccincola GGR1, a novel Cellulosome-producing hydrolytic bacterium in a thermophilic biogas plant, established by Illumina and Nanopore MinION sequencing.</title>
        <authorList>
            <person name="Pechtl A."/>
            <person name="Ruckert C."/>
            <person name="Koeck D.E."/>
            <person name="Maus I."/>
            <person name="Winkler A."/>
            <person name="Kalinowski J."/>
            <person name="Puhler A."/>
            <person name="Schwarz W.W."/>
            <person name="Zverlov V.V."/>
            <person name="Schluter A."/>
            <person name="Liebl W."/>
        </authorList>
    </citation>
    <scope>NUCLEOTIDE SEQUENCE [LARGE SCALE GENOMIC DNA]</scope>
    <source>
        <strain evidence="1">GGR1</strain>
        <strain evidence="3">SR1</strain>
    </source>
</reference>
<reference evidence="2 4" key="2">
    <citation type="journal article" date="2018" name="Syst. Appl. Microbiol.">
        <title>Characterization and high-quality draft genome sequence of Herbivorax saccincola A7, an anaerobic, alkaliphilic, thermophilic, cellulolytic, and xylanolytic bacterium.</title>
        <authorList>
            <person name="Aikawa S."/>
            <person name="Baramee S."/>
            <person name="Sermsathanaswadi J."/>
            <person name="Thianheng P."/>
            <person name="Tachaapaikoon C."/>
            <person name="Shikata A."/>
            <person name="Waeonukul R."/>
            <person name="Pason P."/>
            <person name="Ratanakhanokchai K."/>
            <person name="Kosugi A."/>
        </authorList>
    </citation>
    <scope>NUCLEOTIDE SEQUENCE [LARGE SCALE GENOMIC DNA]</scope>
    <source>
        <strain evidence="2 4">A7</strain>
    </source>
</reference>
<proteinExistence type="predicted"/>
<dbReference type="Proteomes" id="UP000233534">
    <property type="component" value="Chromosome"/>
</dbReference>
<evidence type="ECO:0000313" key="2">
    <source>
        <dbReference type="EMBL" id="PQQ68300.1"/>
    </source>
</evidence>
<dbReference type="AlphaFoldDB" id="A0A2K9DZ33"/>
<name>A0A2K9DZ33_9FIRM</name>